<dbReference type="EMBL" id="GG692396">
    <property type="protein sequence ID" value="EER35014.1"/>
    <property type="molecule type" value="Genomic_DNA"/>
</dbReference>
<dbReference type="AlphaFoldDB" id="C5M7P4"/>
<dbReference type="HOGENOM" id="CLU_121510_0_0_1"/>
<dbReference type="RefSeq" id="XP_002547569.1">
    <property type="nucleotide sequence ID" value="XM_002547523.1"/>
</dbReference>
<dbReference type="KEGG" id="ctp:CTRG_01876"/>
<protein>
    <submittedName>
        <fullName evidence="1">Uncharacterized protein</fullName>
    </submittedName>
</protein>
<dbReference type="OrthoDB" id="4022545at2759"/>
<dbReference type="GeneID" id="8300140"/>
<evidence type="ECO:0000313" key="2">
    <source>
        <dbReference type="Proteomes" id="UP000002037"/>
    </source>
</evidence>
<sequence>MPIGNSPTLHDQPNNVSLTYLIINANIHFTESQIYKILNFASDNPLHNIVYNQLIKIIHTAAEDLFYSTQLDDLKLYPLTNIQYLSFMIADMYSEIFYIPVWIIDELENEQAESVLIRKTTNETISWISKRCRYNEMWIITYLFKQEFIKIVHHYHHHQ</sequence>
<dbReference type="Proteomes" id="UP000002037">
    <property type="component" value="Unassembled WGS sequence"/>
</dbReference>
<dbReference type="VEuPathDB" id="FungiDB:CTRG_01876"/>
<proteinExistence type="predicted"/>
<evidence type="ECO:0000313" key="1">
    <source>
        <dbReference type="EMBL" id="EER35014.1"/>
    </source>
</evidence>
<accession>C5M7P4</accession>
<gene>
    <name evidence="1" type="ORF">CTRG_01876</name>
</gene>
<name>C5M7P4_CANTT</name>
<keyword evidence="2" id="KW-1185">Reference proteome</keyword>
<reference evidence="1 2" key="1">
    <citation type="journal article" date="2009" name="Nature">
        <title>Evolution of pathogenicity and sexual reproduction in eight Candida genomes.</title>
        <authorList>
            <person name="Butler G."/>
            <person name="Rasmussen M.D."/>
            <person name="Lin M.F."/>
            <person name="Santos M.A."/>
            <person name="Sakthikumar S."/>
            <person name="Munro C.A."/>
            <person name="Rheinbay E."/>
            <person name="Grabherr M."/>
            <person name="Forche A."/>
            <person name="Reedy J.L."/>
            <person name="Agrafioti I."/>
            <person name="Arnaud M.B."/>
            <person name="Bates S."/>
            <person name="Brown A.J."/>
            <person name="Brunke S."/>
            <person name="Costanzo M.C."/>
            <person name="Fitzpatrick D.A."/>
            <person name="de Groot P.W."/>
            <person name="Harris D."/>
            <person name="Hoyer L.L."/>
            <person name="Hube B."/>
            <person name="Klis F.M."/>
            <person name="Kodira C."/>
            <person name="Lennard N."/>
            <person name="Logue M.E."/>
            <person name="Martin R."/>
            <person name="Neiman A.M."/>
            <person name="Nikolaou E."/>
            <person name="Quail M.A."/>
            <person name="Quinn J."/>
            <person name="Santos M.C."/>
            <person name="Schmitzberger F.F."/>
            <person name="Sherlock G."/>
            <person name="Shah P."/>
            <person name="Silverstein K.A."/>
            <person name="Skrzypek M.S."/>
            <person name="Soll D."/>
            <person name="Staggs R."/>
            <person name="Stansfield I."/>
            <person name="Stumpf M.P."/>
            <person name="Sudbery P.E."/>
            <person name="Srikantha T."/>
            <person name="Zeng Q."/>
            <person name="Berman J."/>
            <person name="Berriman M."/>
            <person name="Heitman J."/>
            <person name="Gow N.A."/>
            <person name="Lorenz M.C."/>
            <person name="Birren B.W."/>
            <person name="Kellis M."/>
            <person name="Cuomo C.A."/>
        </authorList>
    </citation>
    <scope>NUCLEOTIDE SEQUENCE [LARGE SCALE GENOMIC DNA]</scope>
    <source>
        <strain evidence="2">ATCC MYA-3404 / T1</strain>
    </source>
</reference>
<organism evidence="1 2">
    <name type="scientific">Candida tropicalis (strain ATCC MYA-3404 / T1)</name>
    <name type="common">Yeast</name>
    <dbReference type="NCBI Taxonomy" id="294747"/>
    <lineage>
        <taxon>Eukaryota</taxon>
        <taxon>Fungi</taxon>
        <taxon>Dikarya</taxon>
        <taxon>Ascomycota</taxon>
        <taxon>Saccharomycotina</taxon>
        <taxon>Pichiomycetes</taxon>
        <taxon>Debaryomycetaceae</taxon>
        <taxon>Candida/Lodderomyces clade</taxon>
        <taxon>Candida</taxon>
    </lineage>
</organism>